<keyword evidence="9" id="KW-0788">Thiol protease</keyword>
<keyword evidence="8" id="KW-0378">Hydrolase</keyword>
<keyword evidence="16" id="KW-0732">Signal</keyword>
<evidence type="ECO:0000259" key="17">
    <source>
        <dbReference type="SMART" id="SM00645"/>
    </source>
</evidence>
<dbReference type="GO" id="GO:0008239">
    <property type="term" value="F:dipeptidyl-peptidase activity"/>
    <property type="evidence" value="ECO:0007669"/>
    <property type="project" value="UniProtKB-EC"/>
</dbReference>
<gene>
    <name evidence="18" type="ORF">SNE40_021577</name>
</gene>
<comment type="subunit">
    <text evidence="4">Tetramer of heterotrimers consisting of exclusion domain, heavy- and light chains.</text>
</comment>
<evidence type="ECO:0000256" key="12">
    <source>
        <dbReference type="ARBA" id="ARBA00029779"/>
    </source>
</evidence>
<dbReference type="PROSITE" id="PS00640">
    <property type="entry name" value="THIOL_PROTEASE_ASN"/>
    <property type="match status" value="1"/>
</dbReference>
<dbReference type="PANTHER" id="PTHR12411">
    <property type="entry name" value="CYSTEINE PROTEASE FAMILY C1-RELATED"/>
    <property type="match status" value="1"/>
</dbReference>
<dbReference type="Pfam" id="PF00112">
    <property type="entry name" value="Peptidase_C1"/>
    <property type="match status" value="1"/>
</dbReference>
<sequence>MVQLYVYLFLVCGVATVWCDTPANCTYESIKGTWTFSIGQGGGDNTINCSTEWKPVSEYTVTLYFPDLAVDENGVQGRWTLIYNQGFEVRINYMKFFAFSMFKQSGKTVTSMCSQTFPGWVHDDYEKNWACYTGQKQDADKTTLISRRLRYSSLIKYTMNEDYINKINKHQSSWKATLYKEYGQYTLKDMTRRAGGRKSAKAFPKVSPVTPEIQKVAERLPESFDWRNKDGINFVSPVRNQEACGSCYAFGSMALHEARLRIATNNTVQKVFSTQDIVSCSEYSQGCDGGFPYLIAGKYAQDFGLIEDSCFPYTAKDDKCISTSCERYYARDYYYIGGYYGACNEALMRIELVKNGPIAISFQVYSDFEHYKSGVYHHTGLVDSFNPWEITNHVVLIVGYGVEPSTKENYWIVKNSWGTEWGENGFFRIRRGVDECSIESMAVGTFPEL</sequence>
<dbReference type="Gene3D" id="3.90.70.10">
    <property type="entry name" value="Cysteine proteinases"/>
    <property type="match status" value="1"/>
</dbReference>
<dbReference type="Pfam" id="PF08773">
    <property type="entry name" value="CathepsinC_exc"/>
    <property type="match status" value="1"/>
</dbReference>
<dbReference type="InterPro" id="IPR014882">
    <property type="entry name" value="CathepsinC_exc"/>
</dbReference>
<evidence type="ECO:0000256" key="11">
    <source>
        <dbReference type="ARBA" id="ARBA00029762"/>
    </source>
</evidence>
<keyword evidence="10" id="KW-0868">Chloride</keyword>
<evidence type="ECO:0000256" key="5">
    <source>
        <dbReference type="ARBA" id="ARBA00012059"/>
    </source>
</evidence>
<evidence type="ECO:0000256" key="15">
    <source>
        <dbReference type="ARBA" id="ARBA00045556"/>
    </source>
</evidence>
<evidence type="ECO:0000256" key="4">
    <source>
        <dbReference type="ARBA" id="ARBA00011610"/>
    </source>
</evidence>
<organism evidence="18 19">
    <name type="scientific">Patella caerulea</name>
    <name type="common">Rayed Mediterranean limpet</name>
    <dbReference type="NCBI Taxonomy" id="87958"/>
    <lineage>
        <taxon>Eukaryota</taxon>
        <taxon>Metazoa</taxon>
        <taxon>Spiralia</taxon>
        <taxon>Lophotrochozoa</taxon>
        <taxon>Mollusca</taxon>
        <taxon>Gastropoda</taxon>
        <taxon>Patellogastropoda</taxon>
        <taxon>Patelloidea</taxon>
        <taxon>Patellidae</taxon>
        <taxon>Patella</taxon>
    </lineage>
</organism>
<evidence type="ECO:0000256" key="3">
    <source>
        <dbReference type="ARBA" id="ARBA00008455"/>
    </source>
</evidence>
<evidence type="ECO:0000256" key="6">
    <source>
        <dbReference type="ARBA" id="ARBA00014709"/>
    </source>
</evidence>
<evidence type="ECO:0000256" key="8">
    <source>
        <dbReference type="ARBA" id="ARBA00022801"/>
    </source>
</evidence>
<accession>A0AAN8GBE6</accession>
<protein>
    <recommendedName>
        <fullName evidence="6">Dipeptidyl peptidase 1</fullName>
        <ecNumber evidence="5">3.4.14.1</ecNumber>
    </recommendedName>
    <alternativeName>
        <fullName evidence="12">Cathepsin C</fullName>
    </alternativeName>
    <alternativeName>
        <fullName evidence="11">Cathepsin J</fullName>
    </alternativeName>
    <alternativeName>
        <fullName evidence="14">Dipeptidyl peptidase I</fullName>
    </alternativeName>
    <alternativeName>
        <fullName evidence="13">Dipeptidyl transferase</fullName>
    </alternativeName>
</protein>
<evidence type="ECO:0000256" key="16">
    <source>
        <dbReference type="SAM" id="SignalP"/>
    </source>
</evidence>
<evidence type="ECO:0000313" key="19">
    <source>
        <dbReference type="Proteomes" id="UP001347796"/>
    </source>
</evidence>
<dbReference type="InterPro" id="IPR013128">
    <property type="entry name" value="Peptidase_C1A"/>
</dbReference>
<evidence type="ECO:0000256" key="13">
    <source>
        <dbReference type="ARBA" id="ARBA00030778"/>
    </source>
</evidence>
<keyword evidence="19" id="KW-1185">Reference proteome</keyword>
<comment type="similarity">
    <text evidence="3">Belongs to the peptidase C1 family.</text>
</comment>
<dbReference type="PRINTS" id="PR00705">
    <property type="entry name" value="PAPAIN"/>
</dbReference>
<evidence type="ECO:0000256" key="10">
    <source>
        <dbReference type="ARBA" id="ARBA00023214"/>
    </source>
</evidence>
<feature type="signal peptide" evidence="16">
    <location>
        <begin position="1"/>
        <end position="19"/>
    </location>
</feature>
<evidence type="ECO:0000256" key="1">
    <source>
        <dbReference type="ARBA" id="ARBA00000738"/>
    </source>
</evidence>
<evidence type="ECO:0000256" key="7">
    <source>
        <dbReference type="ARBA" id="ARBA00022670"/>
    </source>
</evidence>
<dbReference type="EC" id="3.4.14.1" evidence="5"/>
<dbReference type="SUPFAM" id="SSF54001">
    <property type="entry name" value="Cysteine proteinases"/>
    <property type="match status" value="1"/>
</dbReference>
<dbReference type="AlphaFoldDB" id="A0AAN8GBE6"/>
<keyword evidence="7" id="KW-0645">Protease</keyword>
<feature type="domain" description="Peptidase C1A papain C-terminal" evidence="17">
    <location>
        <begin position="220"/>
        <end position="446"/>
    </location>
</feature>
<evidence type="ECO:0000256" key="9">
    <source>
        <dbReference type="ARBA" id="ARBA00022807"/>
    </source>
</evidence>
<dbReference type="FunFam" id="2.40.128.80:FF:000003">
    <property type="entry name" value="Cathepsin C"/>
    <property type="match status" value="1"/>
</dbReference>
<feature type="chain" id="PRO_5043005686" description="Dipeptidyl peptidase 1" evidence="16">
    <location>
        <begin position="20"/>
        <end position="449"/>
    </location>
</feature>
<dbReference type="EMBL" id="JAZGQO010000018">
    <property type="protein sequence ID" value="KAK6167586.1"/>
    <property type="molecule type" value="Genomic_DNA"/>
</dbReference>
<dbReference type="InterPro" id="IPR000169">
    <property type="entry name" value="Pept_cys_AS"/>
</dbReference>
<dbReference type="Proteomes" id="UP001347796">
    <property type="component" value="Unassembled WGS sequence"/>
</dbReference>
<evidence type="ECO:0000256" key="14">
    <source>
        <dbReference type="ARBA" id="ARBA00032961"/>
    </source>
</evidence>
<comment type="cofactor">
    <cofactor evidence="2">
        <name>chloride</name>
        <dbReference type="ChEBI" id="CHEBI:17996"/>
    </cofactor>
</comment>
<evidence type="ECO:0000256" key="2">
    <source>
        <dbReference type="ARBA" id="ARBA00001923"/>
    </source>
</evidence>
<dbReference type="SMART" id="SM00645">
    <property type="entry name" value="Pept_C1"/>
    <property type="match status" value="1"/>
</dbReference>
<reference evidence="18 19" key="1">
    <citation type="submission" date="2024-01" db="EMBL/GenBank/DDBJ databases">
        <title>The genome of the rayed Mediterranean limpet Patella caerulea (Linnaeus, 1758).</title>
        <authorList>
            <person name="Anh-Thu Weber A."/>
            <person name="Halstead-Nussloch G."/>
        </authorList>
    </citation>
    <scope>NUCLEOTIDE SEQUENCE [LARGE SCALE GENOMIC DNA]</scope>
    <source>
        <strain evidence="18">AATW-2023a</strain>
        <tissue evidence="18">Whole specimen</tissue>
    </source>
</reference>
<comment type="caution">
    <text evidence="18">The sequence shown here is derived from an EMBL/GenBank/DDBJ whole genome shotgun (WGS) entry which is preliminary data.</text>
</comment>
<dbReference type="GO" id="GO:0008234">
    <property type="term" value="F:cysteine-type peptidase activity"/>
    <property type="evidence" value="ECO:0007669"/>
    <property type="project" value="UniProtKB-KW"/>
</dbReference>
<dbReference type="InterPro" id="IPR000668">
    <property type="entry name" value="Peptidase_C1A_C"/>
</dbReference>
<dbReference type="Gene3D" id="2.40.128.80">
    <property type="entry name" value="Cathepsin C, exclusion domain"/>
    <property type="match status" value="1"/>
</dbReference>
<dbReference type="InterPro" id="IPR038765">
    <property type="entry name" value="Papain-like_cys_pep_sf"/>
</dbReference>
<proteinExistence type="inferred from homology"/>
<dbReference type="GO" id="GO:0006508">
    <property type="term" value="P:proteolysis"/>
    <property type="evidence" value="ECO:0007669"/>
    <property type="project" value="UniProtKB-KW"/>
</dbReference>
<dbReference type="SUPFAM" id="SSF75001">
    <property type="entry name" value="Dipeptidyl peptidase I (cathepsin C), exclusion domain"/>
    <property type="match status" value="1"/>
</dbReference>
<comment type="catalytic activity">
    <reaction evidence="1">
        <text>Release of an N-terminal dipeptide, Xaa-Yaa-|-Zaa-, except when Xaa is Arg or Lys, or Yaa or Zaa is Pro.</text>
        <dbReference type="EC" id="3.4.14.1"/>
    </reaction>
</comment>
<dbReference type="InterPro" id="IPR036496">
    <property type="entry name" value="CathepsinC_exc_dom_sf"/>
</dbReference>
<name>A0AAN8GBE6_PATCE</name>
<dbReference type="PROSITE" id="PS00139">
    <property type="entry name" value="THIOL_PROTEASE_CYS"/>
    <property type="match status" value="1"/>
</dbReference>
<evidence type="ECO:0000313" key="18">
    <source>
        <dbReference type="EMBL" id="KAK6167586.1"/>
    </source>
</evidence>
<dbReference type="InterPro" id="IPR025661">
    <property type="entry name" value="Pept_asp_AS"/>
</dbReference>
<comment type="function">
    <text evidence="15">Thiol protease. Has dipeptidylpeptidase activity. Active against a broad range of dipeptide substrates composed of both polar and hydrophobic amino acids. Proline cannot occupy the P1 position and arginine cannot occupy the P2 position of the substrate. Can act as both an exopeptidase and endopeptidase. Activates serine proteases such as elastase, cathepsin G and granzymes A and B.</text>
</comment>